<feature type="transmembrane region" description="Helical" evidence="1">
    <location>
        <begin position="118"/>
        <end position="142"/>
    </location>
</feature>
<proteinExistence type="predicted"/>
<keyword evidence="1" id="KW-0812">Transmembrane</keyword>
<comment type="caution">
    <text evidence="2">The sequence shown here is derived from an EMBL/GenBank/DDBJ whole genome shotgun (WGS) entry which is preliminary data.</text>
</comment>
<feature type="transmembrane region" description="Helical" evidence="1">
    <location>
        <begin position="77"/>
        <end position="106"/>
    </location>
</feature>
<dbReference type="EMBL" id="BAABRU010000018">
    <property type="protein sequence ID" value="GAA5530371.1"/>
    <property type="molecule type" value="Genomic_DNA"/>
</dbReference>
<feature type="transmembrane region" description="Helical" evidence="1">
    <location>
        <begin position="52"/>
        <end position="71"/>
    </location>
</feature>
<dbReference type="RefSeq" id="WP_345723968.1">
    <property type="nucleotide sequence ID" value="NZ_BAABRU010000018.1"/>
</dbReference>
<sequence>MKDSKSMPLMPTASTPRSTASFLQELVNEPVPSSPIANLPRRTAPMGMYERWLSTLAYLSIIGLAILIWWIGAQFTLAFLAGLGLNLALLGTAQWFIPIVITAIEVACWPRRAINQHVLAVFALVGGLDLITSVIGCVRWLSNQQLPLSTTWLWILSLAIAALCAFWPERLARAAVGELSRLWR</sequence>
<accession>A0ABP9X4N8</accession>
<feature type="transmembrane region" description="Helical" evidence="1">
    <location>
        <begin position="148"/>
        <end position="167"/>
    </location>
</feature>
<keyword evidence="3" id="KW-1185">Reference proteome</keyword>
<evidence type="ECO:0000256" key="1">
    <source>
        <dbReference type="SAM" id="Phobius"/>
    </source>
</evidence>
<reference evidence="2 3" key="1">
    <citation type="submission" date="2024-02" db="EMBL/GenBank/DDBJ databases">
        <title>Herpetosiphon gulosus NBRC 112829.</title>
        <authorList>
            <person name="Ichikawa N."/>
            <person name="Katano-Makiyama Y."/>
            <person name="Hidaka K."/>
        </authorList>
    </citation>
    <scope>NUCLEOTIDE SEQUENCE [LARGE SCALE GENOMIC DNA]</scope>
    <source>
        <strain evidence="2 3">NBRC 112829</strain>
    </source>
</reference>
<keyword evidence="1" id="KW-0472">Membrane</keyword>
<dbReference type="Proteomes" id="UP001428290">
    <property type="component" value="Unassembled WGS sequence"/>
</dbReference>
<keyword evidence="1" id="KW-1133">Transmembrane helix</keyword>
<evidence type="ECO:0000313" key="2">
    <source>
        <dbReference type="EMBL" id="GAA5530371.1"/>
    </source>
</evidence>
<name>A0ABP9X4N8_9CHLR</name>
<evidence type="ECO:0000313" key="3">
    <source>
        <dbReference type="Proteomes" id="UP001428290"/>
    </source>
</evidence>
<gene>
    <name evidence="2" type="ORF">Hgul01_04190</name>
</gene>
<organism evidence="2 3">
    <name type="scientific">Herpetosiphon gulosus</name>
    <dbReference type="NCBI Taxonomy" id="1973496"/>
    <lineage>
        <taxon>Bacteria</taxon>
        <taxon>Bacillati</taxon>
        <taxon>Chloroflexota</taxon>
        <taxon>Chloroflexia</taxon>
        <taxon>Herpetosiphonales</taxon>
        <taxon>Herpetosiphonaceae</taxon>
        <taxon>Herpetosiphon</taxon>
    </lineage>
</organism>
<protein>
    <submittedName>
        <fullName evidence="2">Uncharacterized protein</fullName>
    </submittedName>
</protein>